<evidence type="ECO:0000256" key="1">
    <source>
        <dbReference type="SAM" id="MobiDB-lite"/>
    </source>
</evidence>
<accession>A0A836HDE5</accession>
<evidence type="ECO:0000313" key="3">
    <source>
        <dbReference type="Proteomes" id="UP000674318"/>
    </source>
</evidence>
<dbReference type="OrthoDB" id="264110at2759"/>
<dbReference type="RefSeq" id="XP_067752812.1">
    <property type="nucleotide sequence ID" value="XM_067896655.1"/>
</dbReference>
<name>A0A836HDE5_9TRYP</name>
<dbReference type="GeneID" id="94286732"/>
<dbReference type="AlphaFoldDB" id="A0A836HDE5"/>
<proteinExistence type="predicted"/>
<protein>
    <submittedName>
        <fullName evidence="2">Uncharacterized protein</fullName>
    </submittedName>
</protein>
<feature type="region of interest" description="Disordered" evidence="1">
    <location>
        <begin position="1"/>
        <end position="24"/>
    </location>
</feature>
<keyword evidence="3" id="KW-1185">Reference proteome</keyword>
<sequence>MPAPALSSGRARSTGLKRNNAGNSGFAGINFDVQDRRLNTRLLNEAQRRKAQLLGLATRAVAHQLHRYTVPPSFIMDEGCRGVRRTRRSAMHSSTNADDGKGKSGTAMNILGETDTSSGIDSPTESSPSPDTNAYSRWLQHCAQDTTKEDGARRSSLLPPLSPRRRSELTDSGLSLPLSASYEEWLSAGCPVGPWSALLEEELYAPAEAEQAFLCAKYDTHVSPRS</sequence>
<comment type="caution">
    <text evidence="2">The sequence shown here is derived from an EMBL/GenBank/DDBJ whole genome shotgun (WGS) entry which is preliminary data.</text>
</comment>
<reference evidence="2 3" key="1">
    <citation type="submission" date="2021-02" db="EMBL/GenBank/DDBJ databases">
        <title>Porcisia hertigi Genome sequencing and assembly.</title>
        <authorList>
            <person name="Almutairi H."/>
            <person name="Gatherer D."/>
        </authorList>
    </citation>
    <scope>NUCLEOTIDE SEQUENCE [LARGE SCALE GENOMIC DNA]</scope>
    <source>
        <strain evidence="2 3">C119</strain>
    </source>
</reference>
<feature type="compositionally biased region" description="Low complexity" evidence="1">
    <location>
        <begin position="121"/>
        <end position="132"/>
    </location>
</feature>
<feature type="region of interest" description="Disordered" evidence="1">
    <location>
        <begin position="85"/>
        <end position="171"/>
    </location>
</feature>
<organism evidence="2 3">
    <name type="scientific">Porcisia hertigi</name>
    <dbReference type="NCBI Taxonomy" id="2761500"/>
    <lineage>
        <taxon>Eukaryota</taxon>
        <taxon>Discoba</taxon>
        <taxon>Euglenozoa</taxon>
        <taxon>Kinetoplastea</taxon>
        <taxon>Metakinetoplastina</taxon>
        <taxon>Trypanosomatida</taxon>
        <taxon>Trypanosomatidae</taxon>
        <taxon>Leishmaniinae</taxon>
        <taxon>Porcisia</taxon>
    </lineage>
</organism>
<dbReference type="Proteomes" id="UP000674318">
    <property type="component" value="Unassembled WGS sequence"/>
</dbReference>
<dbReference type="EMBL" id="JAFJZO010000036">
    <property type="protein sequence ID" value="KAG5490484.1"/>
    <property type="molecule type" value="Genomic_DNA"/>
</dbReference>
<gene>
    <name evidence="2" type="ORF">JKF63_00604</name>
</gene>
<evidence type="ECO:0000313" key="2">
    <source>
        <dbReference type="EMBL" id="KAG5490484.1"/>
    </source>
</evidence>
<dbReference type="KEGG" id="phet:94286732"/>